<feature type="coiled-coil region" evidence="4">
    <location>
        <begin position="331"/>
        <end position="373"/>
    </location>
</feature>
<feature type="domain" description="Histidine kinase" evidence="6">
    <location>
        <begin position="369"/>
        <end position="564"/>
    </location>
</feature>
<evidence type="ECO:0000256" key="1">
    <source>
        <dbReference type="ARBA" id="ARBA00022679"/>
    </source>
</evidence>
<evidence type="ECO:0000313" key="7">
    <source>
        <dbReference type="EMBL" id="MBV0932047.1"/>
    </source>
</evidence>
<dbReference type="InterPro" id="IPR003594">
    <property type="entry name" value="HATPase_dom"/>
</dbReference>
<dbReference type="PANTHER" id="PTHR24421">
    <property type="entry name" value="NITRATE/NITRITE SENSOR PROTEIN NARX-RELATED"/>
    <property type="match status" value="1"/>
</dbReference>
<organism evidence="7 8">
    <name type="scientific">Marinobacterium weihaiense</name>
    <dbReference type="NCBI Taxonomy" id="2851016"/>
    <lineage>
        <taxon>Bacteria</taxon>
        <taxon>Pseudomonadati</taxon>
        <taxon>Pseudomonadota</taxon>
        <taxon>Gammaproteobacteria</taxon>
        <taxon>Oceanospirillales</taxon>
        <taxon>Oceanospirillaceae</taxon>
        <taxon>Marinobacterium</taxon>
    </lineage>
</organism>
<reference evidence="7 8" key="1">
    <citation type="submission" date="2021-06" db="EMBL/GenBank/DDBJ databases">
        <title>Bacterium isolated from marine sediment.</title>
        <authorList>
            <person name="Zhu K.-L."/>
            <person name="Du Z.-J."/>
            <person name="Liang Q.-Y."/>
        </authorList>
    </citation>
    <scope>NUCLEOTIDE SEQUENCE [LARGE SCALE GENOMIC DNA]</scope>
    <source>
        <strain evidence="7 8">A346</strain>
    </source>
</reference>
<keyword evidence="5" id="KW-0812">Transmembrane</keyword>
<dbReference type="RefSeq" id="WP_217333462.1">
    <property type="nucleotide sequence ID" value="NZ_JAHQZT010000001.1"/>
</dbReference>
<accession>A0ABS6M6Z7</accession>
<dbReference type="PANTHER" id="PTHR24421:SF58">
    <property type="entry name" value="SIGNAL TRANSDUCTION HISTIDINE-PROTEIN KINASE_PHOSPHATASE UHPB"/>
    <property type="match status" value="1"/>
</dbReference>
<keyword evidence="8" id="KW-1185">Reference proteome</keyword>
<name>A0ABS6M6Z7_9GAMM</name>
<evidence type="ECO:0000259" key="6">
    <source>
        <dbReference type="PROSITE" id="PS50109"/>
    </source>
</evidence>
<keyword evidence="2" id="KW-0418">Kinase</keyword>
<gene>
    <name evidence="7" type="ORF">KTN04_01650</name>
</gene>
<keyword evidence="5" id="KW-0472">Membrane</keyword>
<proteinExistence type="predicted"/>
<dbReference type="SMART" id="SM00387">
    <property type="entry name" value="HATPase_c"/>
    <property type="match status" value="1"/>
</dbReference>
<dbReference type="Pfam" id="PF02518">
    <property type="entry name" value="HATPase_c"/>
    <property type="match status" value="1"/>
</dbReference>
<dbReference type="EMBL" id="JAHQZT010000001">
    <property type="protein sequence ID" value="MBV0932047.1"/>
    <property type="molecule type" value="Genomic_DNA"/>
</dbReference>
<dbReference type="InterPro" id="IPR005467">
    <property type="entry name" value="His_kinase_dom"/>
</dbReference>
<evidence type="ECO:0000313" key="8">
    <source>
        <dbReference type="Proteomes" id="UP000755551"/>
    </source>
</evidence>
<keyword evidence="4" id="KW-0175">Coiled coil</keyword>
<dbReference type="CDD" id="cd16917">
    <property type="entry name" value="HATPase_UhpB-NarQ-NarX-like"/>
    <property type="match status" value="1"/>
</dbReference>
<comment type="caution">
    <text evidence="7">The sequence shown here is derived from an EMBL/GenBank/DDBJ whole genome shotgun (WGS) entry which is preliminary data.</text>
</comment>
<protein>
    <recommendedName>
        <fullName evidence="6">Histidine kinase domain-containing protein</fullName>
    </recommendedName>
</protein>
<keyword evidence="1" id="KW-0808">Transferase</keyword>
<evidence type="ECO:0000256" key="4">
    <source>
        <dbReference type="SAM" id="Coils"/>
    </source>
</evidence>
<dbReference type="InterPro" id="IPR050482">
    <property type="entry name" value="Sensor_HK_TwoCompSys"/>
</dbReference>
<evidence type="ECO:0000256" key="3">
    <source>
        <dbReference type="ARBA" id="ARBA00023012"/>
    </source>
</evidence>
<feature type="transmembrane region" description="Helical" evidence="5">
    <location>
        <begin position="265"/>
        <end position="287"/>
    </location>
</feature>
<evidence type="ECO:0000256" key="2">
    <source>
        <dbReference type="ARBA" id="ARBA00022777"/>
    </source>
</evidence>
<dbReference type="PROSITE" id="PS50109">
    <property type="entry name" value="HIS_KIN"/>
    <property type="match status" value="1"/>
</dbReference>
<evidence type="ECO:0000256" key="5">
    <source>
        <dbReference type="SAM" id="Phobius"/>
    </source>
</evidence>
<keyword evidence="5" id="KW-1133">Transmembrane helix</keyword>
<dbReference type="InterPro" id="IPR011712">
    <property type="entry name" value="Sig_transdc_His_kin_sub3_dim/P"/>
</dbReference>
<dbReference type="Pfam" id="PF07730">
    <property type="entry name" value="HisKA_3"/>
    <property type="match status" value="1"/>
</dbReference>
<keyword evidence="3" id="KW-0902">Two-component regulatory system</keyword>
<sequence length="576" mass="64664">MITKPRFKTLSFLLTLVSSLVFLAVFVSTTFFESQSVIRDQAQNYNRALASRYEERLSRYLHEVEEEALAISANNERVTALHAGDQAGFLRSLTRWEDSYENTHYDFIAVSFFGQRQCELSRSYVPELSALSCAELSRGQPVFAAHGWRLVEAKGELLAIYSVPLDLSETGEIFGQLMAGVRLSHNRYLLNRLLIASDNLEALGLFRGQKLLTGMDMDLPASNAAAAANITFSPGLTALGKDVRIGLVSSNHAQQQLREALIETLMYGCLLALVVSLVLSLLLSAAVDRQLQQLIAFTRLANTDRNTRWPQTLIHEFNLIGEEIVSIVNCLKSREDELEALNTRLSSNNEEKRQILQHLLQTQERERLRLSNELHDDMAQLLVAVKMNLQLHREELEQGQPSVHNLEQAIALVNTIYDTVYKRIRMLRPFELNDFGLGVSLTSLPAVPILEQMDYALEFDIHQQRPLQHELMSNLYRIAQEALSNVIKHAEGTYVLIRLVDEQDGVRLVIEDDGRGLESERNTRTGGFGLLGIRERAEHMHASLDITSLQAGGVRIEVFVPAEHAYAGVGSSLSIS</sequence>
<dbReference type="Proteomes" id="UP000755551">
    <property type="component" value="Unassembled WGS sequence"/>
</dbReference>